<gene>
    <name evidence="4" type="primary">sspH</name>
    <name evidence="5" type="ORF">BJL90_03475</name>
    <name evidence="6" type="ORF">CLFO_39360</name>
</gene>
<dbReference type="GO" id="GO:0030435">
    <property type="term" value="P:sporulation resulting in formation of a cellular spore"/>
    <property type="evidence" value="ECO:0007669"/>
    <property type="project" value="UniProtKB-KW"/>
</dbReference>
<dbReference type="Proteomes" id="UP000177894">
    <property type="component" value="Chromosome"/>
</dbReference>
<dbReference type="EMBL" id="CP020559">
    <property type="protein sequence ID" value="ARE89458.1"/>
    <property type="molecule type" value="Genomic_DNA"/>
</dbReference>
<dbReference type="AlphaFoldDB" id="A0AAC9WHZ6"/>
<evidence type="ECO:0000313" key="6">
    <source>
        <dbReference type="EMBL" id="ARE89458.1"/>
    </source>
</evidence>
<sequence>MNFKRAQEIVNSPNHIEVQHQGRSVWITGLDAQNQTAEIQEGIDIAADKIEVPVDELVEKGAMR</sequence>
<dbReference type="KEGG" id="cfm:BJL90_03475"/>
<evidence type="ECO:0000313" key="8">
    <source>
        <dbReference type="Proteomes" id="UP000192478"/>
    </source>
</evidence>
<evidence type="ECO:0000313" key="7">
    <source>
        <dbReference type="Proteomes" id="UP000177894"/>
    </source>
</evidence>
<evidence type="ECO:0000256" key="3">
    <source>
        <dbReference type="ARBA" id="ARBA00022969"/>
    </source>
</evidence>
<evidence type="ECO:0000256" key="4">
    <source>
        <dbReference type="HAMAP-Rule" id="MF_00667"/>
    </source>
</evidence>
<organism evidence="6 8">
    <name type="scientific">Clostridium formicaceticum</name>
    <dbReference type="NCBI Taxonomy" id="1497"/>
    <lineage>
        <taxon>Bacteria</taxon>
        <taxon>Bacillati</taxon>
        <taxon>Bacillota</taxon>
        <taxon>Clostridia</taxon>
        <taxon>Eubacteriales</taxon>
        <taxon>Clostridiaceae</taxon>
        <taxon>Clostridium</taxon>
    </lineage>
</organism>
<dbReference type="RefSeq" id="WP_070964187.1">
    <property type="nucleotide sequence ID" value="NZ_CP017603.1"/>
</dbReference>
<keyword evidence="3 4" id="KW-0749">Sporulation</keyword>
<dbReference type="Pfam" id="PF08141">
    <property type="entry name" value="SspH"/>
    <property type="match status" value="1"/>
</dbReference>
<name>A0AAC9WHZ6_9CLOT</name>
<comment type="subcellular location">
    <subcellularLocation>
        <location evidence="1 4">Spore core</location>
    </subcellularLocation>
</comment>
<proteinExistence type="inferred from homology"/>
<dbReference type="InterPro" id="IPR012610">
    <property type="entry name" value="SASP_SspH"/>
</dbReference>
<protein>
    <recommendedName>
        <fullName evidence="4">Small, acid-soluble spore protein H</fullName>
        <shortName evidence="4">SASP H</shortName>
    </recommendedName>
</protein>
<evidence type="ECO:0000256" key="1">
    <source>
        <dbReference type="ARBA" id="ARBA00004288"/>
    </source>
</evidence>
<dbReference type="GO" id="GO:0042601">
    <property type="term" value="C:endospore-forming forespore"/>
    <property type="evidence" value="ECO:0007669"/>
    <property type="project" value="InterPro"/>
</dbReference>
<evidence type="ECO:0000313" key="5">
    <source>
        <dbReference type="EMBL" id="AOY75039.1"/>
    </source>
</evidence>
<keyword evidence="7" id="KW-1185">Reference proteome</keyword>
<evidence type="ECO:0000256" key="2">
    <source>
        <dbReference type="ARBA" id="ARBA00006573"/>
    </source>
</evidence>
<accession>A0AAC9WHZ6</accession>
<comment type="similarity">
    <text evidence="2 4">Belongs to the SspH family.</text>
</comment>
<dbReference type="GO" id="GO:0030436">
    <property type="term" value="P:asexual sporulation"/>
    <property type="evidence" value="ECO:0007669"/>
    <property type="project" value="UniProtKB-UniRule"/>
</dbReference>
<dbReference type="HAMAP" id="MF_00667">
    <property type="entry name" value="SspH"/>
    <property type="match status" value="1"/>
</dbReference>
<reference evidence="6 8" key="2">
    <citation type="submission" date="2017-03" db="EMBL/GenBank/DDBJ databases">
        <title>Complete sequence of Clostridium formicaceticum DSM 92.</title>
        <authorList>
            <person name="Poehlein A."/>
            <person name="Karl M."/>
            <person name="Bengelsdorf F.R."/>
            <person name="Duerre P."/>
            <person name="Daniel R."/>
        </authorList>
    </citation>
    <scope>NUCLEOTIDE SEQUENCE [LARGE SCALE GENOMIC DNA]</scope>
    <source>
        <strain evidence="6 8">DSM 92</strain>
    </source>
</reference>
<dbReference type="Proteomes" id="UP000192478">
    <property type="component" value="Chromosome"/>
</dbReference>
<dbReference type="EMBL" id="CP017603">
    <property type="protein sequence ID" value="AOY75039.1"/>
    <property type="molecule type" value="Genomic_DNA"/>
</dbReference>
<reference evidence="5 7" key="1">
    <citation type="submission" date="2016-10" db="EMBL/GenBank/DDBJ databases">
        <title>Complete Genome Sequence of Acetogen Clostridium formicoaceticum ATCC 27076.</title>
        <authorList>
            <person name="Bao T."/>
            <person name="Cheng C."/>
            <person name="Zhao J."/>
            <person name="Yang S.-T."/>
            <person name="Wang J."/>
            <person name="Wang M."/>
        </authorList>
    </citation>
    <scope>NUCLEOTIDE SEQUENCE [LARGE SCALE GENOMIC DNA]</scope>
    <source>
        <strain evidence="5 7">ATCC 27076</strain>
    </source>
</reference>